<proteinExistence type="predicted"/>
<name>A0ABQ5SPW4_9ACTN</name>
<dbReference type="EMBL" id="BSEL01000001">
    <property type="protein sequence ID" value="GLJ66193.1"/>
    <property type="molecule type" value="Genomic_DNA"/>
</dbReference>
<reference evidence="1" key="1">
    <citation type="journal article" date="2014" name="Int. J. Syst. Evol. Microbiol.">
        <title>Complete genome of a new Firmicutes species belonging to the dominant human colonic microbiota ('Ruminococcus bicirculans') reveals two chromosomes and a selective capacity to utilize plant glucans.</title>
        <authorList>
            <consortium name="NISC Comparative Sequencing Program"/>
            <person name="Wegmann U."/>
            <person name="Louis P."/>
            <person name="Goesmann A."/>
            <person name="Henrissat B."/>
            <person name="Duncan S.H."/>
            <person name="Flint H.J."/>
        </authorList>
    </citation>
    <scope>NUCLEOTIDE SEQUENCE</scope>
    <source>
        <strain evidence="1">VKM Ac-1246</strain>
    </source>
</reference>
<gene>
    <name evidence="1" type="ORF">GCM10017579_02290</name>
</gene>
<accession>A0ABQ5SPW4</accession>
<reference evidence="1" key="2">
    <citation type="submission" date="2023-01" db="EMBL/GenBank/DDBJ databases">
        <authorList>
            <person name="Sun Q."/>
            <person name="Evtushenko L."/>
        </authorList>
    </citation>
    <scope>NUCLEOTIDE SEQUENCE</scope>
    <source>
        <strain evidence="1">VKM Ac-1246</strain>
    </source>
</reference>
<keyword evidence="2" id="KW-1185">Reference proteome</keyword>
<organism evidence="1 2">
    <name type="scientific">Nocardioides luteus</name>
    <dbReference type="NCBI Taxonomy" id="1844"/>
    <lineage>
        <taxon>Bacteria</taxon>
        <taxon>Bacillati</taxon>
        <taxon>Actinomycetota</taxon>
        <taxon>Actinomycetes</taxon>
        <taxon>Propionibacteriales</taxon>
        <taxon>Nocardioidaceae</taxon>
        <taxon>Nocardioides</taxon>
    </lineage>
</organism>
<protein>
    <submittedName>
        <fullName evidence="1">Uncharacterized protein</fullName>
    </submittedName>
</protein>
<dbReference type="RefSeq" id="WP_189117039.1">
    <property type="nucleotide sequence ID" value="NZ_BMRK01000002.1"/>
</dbReference>
<dbReference type="Proteomes" id="UP001142292">
    <property type="component" value="Unassembled WGS sequence"/>
</dbReference>
<evidence type="ECO:0000313" key="2">
    <source>
        <dbReference type="Proteomes" id="UP001142292"/>
    </source>
</evidence>
<evidence type="ECO:0000313" key="1">
    <source>
        <dbReference type="EMBL" id="GLJ66193.1"/>
    </source>
</evidence>
<sequence length="164" mass="18736">MPTPLSSLLPQIVTLNVPDQPFSFFSQGRQIIGWWDIAKITSLYPTQATHVDEDYRLTVTLDELRGSFGYNEIRRSTEWVAGFRDGKFTLGGEKKWHSGNRIEKKWSYQAGGLNRTSVGGSQPTVGYDPAVYSFESSRIKDPLFTWLQSHGWRHKGFLGQFFAR</sequence>
<comment type="caution">
    <text evidence="1">The sequence shown here is derived from an EMBL/GenBank/DDBJ whole genome shotgun (WGS) entry which is preliminary data.</text>
</comment>